<comment type="caution">
    <text evidence="2">The sequence shown here is derived from an EMBL/GenBank/DDBJ whole genome shotgun (WGS) entry which is preliminary data.</text>
</comment>
<evidence type="ECO:0000313" key="3">
    <source>
        <dbReference type="Proteomes" id="UP001257234"/>
    </source>
</evidence>
<dbReference type="SUPFAM" id="SSF55729">
    <property type="entry name" value="Acyl-CoA N-acyltransferases (Nat)"/>
    <property type="match status" value="1"/>
</dbReference>
<keyword evidence="3" id="KW-1185">Reference proteome</keyword>
<dbReference type="EC" id="2.3.1.-" evidence="2"/>
<reference evidence="3" key="1">
    <citation type="submission" date="2023-07" db="EMBL/GenBank/DDBJ databases">
        <title>Christiangramia sp. SM2212., a novel bacterium of the family Flavobacteriaceae isolated from the sea sediment.</title>
        <authorList>
            <person name="Wang J."/>
            <person name="Zhang X."/>
        </authorList>
    </citation>
    <scope>NUCLEOTIDE SEQUENCE [LARGE SCALE GENOMIC DNA]</scope>
    <source>
        <strain evidence="3">SM2212</strain>
    </source>
</reference>
<dbReference type="InterPro" id="IPR016181">
    <property type="entry name" value="Acyl_CoA_acyltransferase"/>
</dbReference>
<organism evidence="2 3">
    <name type="scientific">Christiangramia sediminicola</name>
    <dbReference type="NCBI Taxonomy" id="3073267"/>
    <lineage>
        <taxon>Bacteria</taxon>
        <taxon>Pseudomonadati</taxon>
        <taxon>Bacteroidota</taxon>
        <taxon>Flavobacteriia</taxon>
        <taxon>Flavobacteriales</taxon>
        <taxon>Flavobacteriaceae</taxon>
        <taxon>Christiangramia</taxon>
    </lineage>
</organism>
<dbReference type="Proteomes" id="UP001257234">
    <property type="component" value="Unassembled WGS sequence"/>
</dbReference>
<protein>
    <submittedName>
        <fullName evidence="2">GNAT family N-acetyltransferase</fullName>
        <ecNumber evidence="2">2.3.1.-</ecNumber>
    </submittedName>
</protein>
<dbReference type="InterPro" id="IPR000182">
    <property type="entry name" value="GNAT_dom"/>
</dbReference>
<evidence type="ECO:0000259" key="1">
    <source>
        <dbReference type="PROSITE" id="PS51186"/>
    </source>
</evidence>
<sequence length="292" mass="33431">MSHSISLEPIDYSSAQIKEIVELIRKNLDPDFSEEFFKWKHLENSFGKSYGLLAIDNGKIVGLRMFMRWEFFSETTQKTFRAIRPVDTVVDKSYRGQGLFSRLTLSGIKDCEGEFDLIFNTPNQNSLPGYLKMGWQEMQNAPSIRLGLINPFNTSNNYKVVSKGEYAACGCNYEKTTTTNLESGYLDWRYISDRNVMFTNENASIIYSIEKRKGVKIVIVFEALGDSTEFSKLLGSISKYENAYFCLYSVNIQQLKPLFSIEKKKSTVVFKDDDKNVINNTRLTLGDLEGIL</sequence>
<accession>A0ABU1EQA4</accession>
<feature type="domain" description="N-acetyltransferase" evidence="1">
    <location>
        <begin position="5"/>
        <end position="153"/>
    </location>
</feature>
<keyword evidence="2" id="KW-0012">Acyltransferase</keyword>
<dbReference type="PROSITE" id="PS51186">
    <property type="entry name" value="GNAT"/>
    <property type="match status" value="1"/>
</dbReference>
<dbReference type="EMBL" id="JAVJIU010000003">
    <property type="protein sequence ID" value="MDR5590572.1"/>
    <property type="molecule type" value="Genomic_DNA"/>
</dbReference>
<keyword evidence="2" id="KW-0808">Transferase</keyword>
<evidence type="ECO:0000313" key="2">
    <source>
        <dbReference type="EMBL" id="MDR5590572.1"/>
    </source>
</evidence>
<gene>
    <name evidence="2" type="ORF">RE431_07970</name>
</gene>
<proteinExistence type="predicted"/>
<dbReference type="GO" id="GO:0016746">
    <property type="term" value="F:acyltransferase activity"/>
    <property type="evidence" value="ECO:0007669"/>
    <property type="project" value="UniProtKB-KW"/>
</dbReference>
<name>A0ABU1EQA4_9FLAO</name>
<dbReference type="Gene3D" id="3.40.630.30">
    <property type="match status" value="1"/>
</dbReference>
<dbReference type="RefSeq" id="WP_309561448.1">
    <property type="nucleotide sequence ID" value="NZ_JAVJIU010000003.1"/>
</dbReference>